<evidence type="ECO:0000256" key="2">
    <source>
        <dbReference type="SAM" id="MobiDB-lite"/>
    </source>
</evidence>
<feature type="domain" description="Transposase TnpC homeodomain" evidence="5">
    <location>
        <begin position="34"/>
        <end position="112"/>
    </location>
</feature>
<dbReference type="RefSeq" id="WP_220119266.1">
    <property type="nucleotide sequence ID" value="NZ_JAHZUY010000125.1"/>
</dbReference>
<name>A0ABS7F7C7_9PROT</name>
<evidence type="ECO:0000259" key="5">
    <source>
        <dbReference type="Pfam" id="PF13007"/>
    </source>
</evidence>
<gene>
    <name evidence="7" type="ORF">K1J50_18750</name>
</gene>
<evidence type="ECO:0000259" key="6">
    <source>
        <dbReference type="Pfam" id="PF13817"/>
    </source>
</evidence>
<feature type="domain" description="Transposase IS66 zinc-finger binding" evidence="4">
    <location>
        <begin position="120"/>
        <end position="163"/>
    </location>
</feature>
<dbReference type="InterPro" id="IPR024463">
    <property type="entry name" value="Transposase_TnpC_homeodom"/>
</dbReference>
<feature type="region of interest" description="Disordered" evidence="2">
    <location>
        <begin position="76"/>
        <end position="111"/>
    </location>
</feature>
<dbReference type="Pfam" id="PF03050">
    <property type="entry name" value="DDE_Tnp_IS66"/>
    <property type="match status" value="1"/>
</dbReference>
<dbReference type="InterPro" id="IPR004291">
    <property type="entry name" value="Transposase_IS66_central"/>
</dbReference>
<dbReference type="InterPro" id="IPR052344">
    <property type="entry name" value="Transposase-related"/>
</dbReference>
<proteinExistence type="predicted"/>
<feature type="domain" description="Transposase IS66 central" evidence="3">
    <location>
        <begin position="178"/>
        <end position="463"/>
    </location>
</feature>
<dbReference type="InterPro" id="IPR024474">
    <property type="entry name" value="Znf_dom_IS66"/>
</dbReference>
<dbReference type="Pfam" id="PF13005">
    <property type="entry name" value="zf-IS66"/>
    <property type="match status" value="1"/>
</dbReference>
<keyword evidence="1" id="KW-0175">Coiled coil</keyword>
<sequence length="514" mass="56997">MAVIAALRGELAEERTARRAAELGLQARTLEAERLRVQIARLRHERFGRSSERLAGEVEQLELRLDEVLADIAAAGGADDAEEETASGPAPEEKARRRGRKPLPDSLPRRDVEHLPAEGCACRACGGALRKVGEDVTEILEYRPGRFEVVRHVRPAFSCRACEAMTQAPMPSLPIERGRPGPGLLAHVLVSKYCDHIPLYRQAEIYARDGLDLPRGLLAGWVGRSAALAEPMAAYIGRHALAGPRVHADDTPMPMLSSGRGRTQAARFWAYLRDDRPFGGRDPPAVLCEFTPDRKGEHPQRRLRDFRGILQADAYAGFNALYESGRVIEAACWTHARRHFHDELLANGSPLAREAIERMQPLFAIEAEIHGQPPEARLAARQTRSAPIMADLHAWLEATLRRVSGKSDLAKAIRYTLAQWGTLTTVLRDGRACLHNNAAERRMRPLALGRKNYLFAGSLEGGRRAAIIYTLVGTAELNGWDPQAYLRVLLDRIADHPINRIGELAPWNLRPDVT</sequence>
<organism evidence="7 8">
    <name type="scientific">Caldovatus aquaticus</name>
    <dbReference type="NCBI Taxonomy" id="2865671"/>
    <lineage>
        <taxon>Bacteria</taxon>
        <taxon>Pseudomonadati</taxon>
        <taxon>Pseudomonadota</taxon>
        <taxon>Alphaproteobacteria</taxon>
        <taxon>Acetobacterales</taxon>
        <taxon>Roseomonadaceae</taxon>
        <taxon>Caldovatus</taxon>
    </lineage>
</organism>
<evidence type="ECO:0000256" key="1">
    <source>
        <dbReference type="SAM" id="Coils"/>
    </source>
</evidence>
<protein>
    <submittedName>
        <fullName evidence="7">IS66 family transposase</fullName>
    </submittedName>
</protein>
<dbReference type="NCBIfam" id="NF033517">
    <property type="entry name" value="transpos_IS66"/>
    <property type="match status" value="1"/>
</dbReference>
<evidence type="ECO:0000313" key="7">
    <source>
        <dbReference type="EMBL" id="MBW8271516.1"/>
    </source>
</evidence>
<reference evidence="7 8" key="1">
    <citation type="submission" date="2021-08" db="EMBL/GenBank/DDBJ databases">
        <title>Caldovatus sediminis gen. nov., sp. nov., a moderately thermophilic bacterium isolated from a hot spring.</title>
        <authorList>
            <person name="Hu C.-J."/>
            <person name="Li W.-J."/>
            <person name="Xian W.-D."/>
        </authorList>
    </citation>
    <scope>NUCLEOTIDE SEQUENCE [LARGE SCALE GENOMIC DNA]</scope>
    <source>
        <strain evidence="7 8">SYSU G05006</strain>
    </source>
</reference>
<comment type="caution">
    <text evidence="7">The sequence shown here is derived from an EMBL/GenBank/DDBJ whole genome shotgun (WGS) entry which is preliminary data.</text>
</comment>
<dbReference type="PANTHER" id="PTHR33678">
    <property type="entry name" value="BLL1576 PROTEIN"/>
    <property type="match status" value="1"/>
</dbReference>
<dbReference type="Proteomes" id="UP001519924">
    <property type="component" value="Unassembled WGS sequence"/>
</dbReference>
<accession>A0ABS7F7C7</accession>
<evidence type="ECO:0000313" key="8">
    <source>
        <dbReference type="Proteomes" id="UP001519924"/>
    </source>
</evidence>
<dbReference type="PANTHER" id="PTHR33678:SF1">
    <property type="entry name" value="BLL1576 PROTEIN"/>
    <property type="match status" value="1"/>
</dbReference>
<evidence type="ECO:0000259" key="3">
    <source>
        <dbReference type="Pfam" id="PF03050"/>
    </source>
</evidence>
<feature type="coiled-coil region" evidence="1">
    <location>
        <begin position="25"/>
        <end position="71"/>
    </location>
</feature>
<dbReference type="Pfam" id="PF13007">
    <property type="entry name" value="LZ_Tnp_IS66"/>
    <property type="match status" value="1"/>
</dbReference>
<evidence type="ECO:0000259" key="4">
    <source>
        <dbReference type="Pfam" id="PF13005"/>
    </source>
</evidence>
<keyword evidence="8" id="KW-1185">Reference proteome</keyword>
<dbReference type="EMBL" id="JAHZUY010000125">
    <property type="protein sequence ID" value="MBW8271516.1"/>
    <property type="molecule type" value="Genomic_DNA"/>
</dbReference>
<feature type="domain" description="Transposase IS66 C-terminal" evidence="6">
    <location>
        <begin position="470"/>
        <end position="507"/>
    </location>
</feature>
<dbReference type="InterPro" id="IPR039552">
    <property type="entry name" value="IS66_C"/>
</dbReference>
<dbReference type="Pfam" id="PF13817">
    <property type="entry name" value="DDE_Tnp_IS66_C"/>
    <property type="match status" value="1"/>
</dbReference>